<dbReference type="InterPro" id="IPR007627">
    <property type="entry name" value="RNA_pol_sigma70_r2"/>
</dbReference>
<dbReference type="GO" id="GO:0006352">
    <property type="term" value="P:DNA-templated transcription initiation"/>
    <property type="evidence" value="ECO:0007669"/>
    <property type="project" value="InterPro"/>
</dbReference>
<name>A0A1G5S8Z6_9FIRM</name>
<evidence type="ECO:0000313" key="3">
    <source>
        <dbReference type="Proteomes" id="UP000199208"/>
    </source>
</evidence>
<dbReference type="STRING" id="1120920.SAMN03080599_03346"/>
<organism evidence="2 3">
    <name type="scientific">Acidaminobacter hydrogenoformans DSM 2784</name>
    <dbReference type="NCBI Taxonomy" id="1120920"/>
    <lineage>
        <taxon>Bacteria</taxon>
        <taxon>Bacillati</taxon>
        <taxon>Bacillota</taxon>
        <taxon>Clostridia</taxon>
        <taxon>Peptostreptococcales</taxon>
        <taxon>Acidaminobacteraceae</taxon>
        <taxon>Acidaminobacter</taxon>
    </lineage>
</organism>
<evidence type="ECO:0000259" key="1">
    <source>
        <dbReference type="Pfam" id="PF04542"/>
    </source>
</evidence>
<dbReference type="SUPFAM" id="SSF88946">
    <property type="entry name" value="Sigma2 domain of RNA polymerase sigma factors"/>
    <property type="match status" value="1"/>
</dbReference>
<dbReference type="EMBL" id="FMWL01000034">
    <property type="protein sequence ID" value="SCZ82089.1"/>
    <property type="molecule type" value="Genomic_DNA"/>
</dbReference>
<dbReference type="GO" id="GO:0003700">
    <property type="term" value="F:DNA-binding transcription factor activity"/>
    <property type="evidence" value="ECO:0007669"/>
    <property type="project" value="InterPro"/>
</dbReference>
<keyword evidence="3" id="KW-1185">Reference proteome</keyword>
<evidence type="ECO:0000313" key="2">
    <source>
        <dbReference type="EMBL" id="SCZ82089.1"/>
    </source>
</evidence>
<dbReference type="Pfam" id="PF04542">
    <property type="entry name" value="Sigma70_r2"/>
    <property type="match status" value="1"/>
</dbReference>
<dbReference type="InterPro" id="IPR013325">
    <property type="entry name" value="RNA_pol_sigma_r2"/>
</dbReference>
<sequence>MLSAEIKIDYDARNRELYQRFKDGDAKALEEMLEFNRPLAMKWANKYFRAAKLEYRPSLDREDLESMAMIGAWRAITEKWDPDRGPLSTVIIWTIKTEFREVFRVGMSVSLNTPAGKNEDGQADQQSMLPDLDAVDPELQTYASERCQEYFSFMADHADPVELKRLKAYCLGYIEQPSRKSIESALITGPQPPLVKAFRERWLGSQLSYYPSPMASMGNVRPTLRGHADPTGDKAMMRIELLERLENKLQNRLGVKP</sequence>
<protein>
    <submittedName>
        <fullName evidence="2">RNA polymerase sigma factor, sigma-70 family</fullName>
    </submittedName>
</protein>
<reference evidence="2 3" key="1">
    <citation type="submission" date="2016-10" db="EMBL/GenBank/DDBJ databases">
        <authorList>
            <person name="de Groot N.N."/>
        </authorList>
    </citation>
    <scope>NUCLEOTIDE SEQUENCE [LARGE SCALE GENOMIC DNA]</scope>
    <source>
        <strain evidence="2 3">DSM 2784</strain>
    </source>
</reference>
<proteinExistence type="predicted"/>
<dbReference type="AlphaFoldDB" id="A0A1G5S8Z6"/>
<gene>
    <name evidence="2" type="ORF">SAMN03080599_03346</name>
</gene>
<dbReference type="Proteomes" id="UP000199208">
    <property type="component" value="Unassembled WGS sequence"/>
</dbReference>
<feature type="domain" description="RNA polymerase sigma-70 region 2" evidence="1">
    <location>
        <begin position="36"/>
        <end position="102"/>
    </location>
</feature>
<dbReference type="OrthoDB" id="5243766at2"/>
<dbReference type="Gene3D" id="1.20.120.1810">
    <property type="match status" value="1"/>
</dbReference>
<accession>A0A1G5S8Z6</accession>